<keyword evidence="3" id="KW-1185">Reference proteome</keyword>
<organism evidence="2 3">
    <name type="scientific">Nitrogeniibacter mangrovi</name>
    <dbReference type="NCBI Taxonomy" id="2016596"/>
    <lineage>
        <taxon>Bacteria</taxon>
        <taxon>Pseudomonadati</taxon>
        <taxon>Pseudomonadota</taxon>
        <taxon>Betaproteobacteria</taxon>
        <taxon>Rhodocyclales</taxon>
        <taxon>Zoogloeaceae</taxon>
        <taxon>Nitrogeniibacter</taxon>
    </lineage>
</organism>
<evidence type="ECO:0000259" key="1">
    <source>
        <dbReference type="PROSITE" id="PS51186"/>
    </source>
</evidence>
<dbReference type="GO" id="GO:0016747">
    <property type="term" value="F:acyltransferase activity, transferring groups other than amino-acyl groups"/>
    <property type="evidence" value="ECO:0007669"/>
    <property type="project" value="InterPro"/>
</dbReference>
<keyword evidence="2" id="KW-0808">Transferase</keyword>
<dbReference type="PROSITE" id="PS51186">
    <property type="entry name" value="GNAT"/>
    <property type="match status" value="1"/>
</dbReference>
<dbReference type="InterPro" id="IPR000182">
    <property type="entry name" value="GNAT_dom"/>
</dbReference>
<dbReference type="KEGG" id="azq:G3580_13920"/>
<dbReference type="Proteomes" id="UP000501991">
    <property type="component" value="Chromosome"/>
</dbReference>
<name>A0A6C1B8P6_9RHOO</name>
<sequence length="144" mass="16175">MDIRLATSDRDIERAADLLRQLRTHLDRATLIERIRTQQRDGYQLALLAPADGPAQCVAGFVITTKLAWGRALYVDDLVTDAATRSSGAGRRMLDWLKAYARAQACGELHLDSGVQRFEAHRFYLREGFRIASHHFALTLDAPP</sequence>
<dbReference type="InterPro" id="IPR016181">
    <property type="entry name" value="Acyl_CoA_acyltransferase"/>
</dbReference>
<dbReference type="SUPFAM" id="SSF55729">
    <property type="entry name" value="Acyl-CoA N-acyltransferases (Nat)"/>
    <property type="match status" value="1"/>
</dbReference>
<dbReference type="CDD" id="cd04301">
    <property type="entry name" value="NAT_SF"/>
    <property type="match status" value="1"/>
</dbReference>
<dbReference type="AlphaFoldDB" id="A0A6C1B8P6"/>
<dbReference type="RefSeq" id="WP_173766453.1">
    <property type="nucleotide sequence ID" value="NZ_CP048836.1"/>
</dbReference>
<dbReference type="Pfam" id="PF00583">
    <property type="entry name" value="Acetyltransf_1"/>
    <property type="match status" value="1"/>
</dbReference>
<evidence type="ECO:0000313" key="2">
    <source>
        <dbReference type="EMBL" id="QID18624.1"/>
    </source>
</evidence>
<evidence type="ECO:0000313" key="3">
    <source>
        <dbReference type="Proteomes" id="UP000501991"/>
    </source>
</evidence>
<dbReference type="EMBL" id="CP048836">
    <property type="protein sequence ID" value="QID18624.1"/>
    <property type="molecule type" value="Genomic_DNA"/>
</dbReference>
<feature type="domain" description="N-acetyltransferase" evidence="1">
    <location>
        <begin position="1"/>
        <end position="144"/>
    </location>
</feature>
<accession>A0A6C1B8P6</accession>
<proteinExistence type="predicted"/>
<gene>
    <name evidence="2" type="ORF">G3580_13920</name>
</gene>
<protein>
    <submittedName>
        <fullName evidence="2">GNAT family N-acetyltransferase</fullName>
    </submittedName>
</protein>
<dbReference type="Gene3D" id="3.40.630.30">
    <property type="match status" value="1"/>
</dbReference>
<reference evidence="2 3" key="1">
    <citation type="submission" date="2020-02" db="EMBL/GenBank/DDBJ databases">
        <title>Nitrogenibacter mangrovi gen. nov., sp. nov. isolated from mangrove sediment, a denitrifying betaproteobacterium.</title>
        <authorList>
            <person name="Liao H."/>
            <person name="Tian Y."/>
        </authorList>
    </citation>
    <scope>NUCLEOTIDE SEQUENCE [LARGE SCALE GENOMIC DNA]</scope>
    <source>
        <strain evidence="2 3">M9-3-2</strain>
    </source>
</reference>